<keyword evidence="8" id="KW-1185">Reference proteome</keyword>
<keyword evidence="4" id="KW-1133">Transmembrane helix</keyword>
<evidence type="ECO:0000256" key="5">
    <source>
        <dbReference type="ARBA" id="ARBA00023136"/>
    </source>
</evidence>
<reference evidence="7" key="1">
    <citation type="submission" date="2021-03" db="EMBL/GenBank/DDBJ databases">
        <authorList>
            <person name="Bekaert M."/>
        </authorList>
    </citation>
    <scope>NUCLEOTIDE SEQUENCE</scope>
</reference>
<sequence>MFVNLTRIDISLNNGNRYQEISNYDHESVYKKNQADTQLYVVDSRKSNINNSQFSKGADYVIGVPISLEFINASFIQTTTHSPNSIDFKGSNSLQLIDFAGTSFHDCNYTMNGLQSLKILNVSNFKCDILNYRFINSLKPGRIINHDHNNQHSQYDAYVAYHDDDYKWVVGPLRKYLESMGNFKLVLRHRDFLSGPSISNNIMDAIDKSKKVIVVISNGFLGGEWGEFELDRGIERFKEKASRIIVIRLEYLKKGELPSCLLQIWDKLIALDANDSIRNIELLNDKQVFWKCLNKAKRC</sequence>
<dbReference type="GO" id="GO:0007165">
    <property type="term" value="P:signal transduction"/>
    <property type="evidence" value="ECO:0007669"/>
    <property type="project" value="InterPro"/>
</dbReference>
<dbReference type="EMBL" id="CAJPWZ010002748">
    <property type="protein sequence ID" value="CAG2244791.1"/>
    <property type="molecule type" value="Genomic_DNA"/>
</dbReference>
<dbReference type="PANTHER" id="PTHR24365:SF541">
    <property type="entry name" value="PROTEIN TOLL-RELATED"/>
    <property type="match status" value="1"/>
</dbReference>
<name>A0A8S3UQZ4_MYTED</name>
<dbReference type="InterPro" id="IPR035897">
    <property type="entry name" value="Toll_tir_struct_dom_sf"/>
</dbReference>
<dbReference type="Proteomes" id="UP000683360">
    <property type="component" value="Unassembled WGS sequence"/>
</dbReference>
<organism evidence="7 8">
    <name type="scientific">Mytilus edulis</name>
    <name type="common">Blue mussel</name>
    <dbReference type="NCBI Taxonomy" id="6550"/>
    <lineage>
        <taxon>Eukaryota</taxon>
        <taxon>Metazoa</taxon>
        <taxon>Spiralia</taxon>
        <taxon>Lophotrochozoa</taxon>
        <taxon>Mollusca</taxon>
        <taxon>Bivalvia</taxon>
        <taxon>Autobranchia</taxon>
        <taxon>Pteriomorphia</taxon>
        <taxon>Mytilida</taxon>
        <taxon>Mytiloidea</taxon>
        <taxon>Mytilidae</taxon>
        <taxon>Mytilinae</taxon>
        <taxon>Mytilus</taxon>
    </lineage>
</organism>
<accession>A0A8S3UQZ4</accession>
<proteinExistence type="predicted"/>
<evidence type="ECO:0000256" key="4">
    <source>
        <dbReference type="ARBA" id="ARBA00022989"/>
    </source>
</evidence>
<evidence type="ECO:0000256" key="1">
    <source>
        <dbReference type="ARBA" id="ARBA00004370"/>
    </source>
</evidence>
<gene>
    <name evidence="7" type="ORF">MEDL_56845</name>
</gene>
<dbReference type="GO" id="GO:0038023">
    <property type="term" value="F:signaling receptor activity"/>
    <property type="evidence" value="ECO:0007669"/>
    <property type="project" value="TreeGrafter"/>
</dbReference>
<evidence type="ECO:0000313" key="7">
    <source>
        <dbReference type="EMBL" id="CAG2244791.1"/>
    </source>
</evidence>
<evidence type="ECO:0000259" key="6">
    <source>
        <dbReference type="PROSITE" id="PS50104"/>
    </source>
</evidence>
<keyword evidence="2" id="KW-0812">Transmembrane</keyword>
<dbReference type="SMART" id="SM00255">
    <property type="entry name" value="TIR"/>
    <property type="match status" value="1"/>
</dbReference>
<dbReference type="PROSITE" id="PS50104">
    <property type="entry name" value="TIR"/>
    <property type="match status" value="1"/>
</dbReference>
<feature type="domain" description="TIR" evidence="6">
    <location>
        <begin position="153"/>
        <end position="272"/>
    </location>
</feature>
<dbReference type="InterPro" id="IPR000157">
    <property type="entry name" value="TIR_dom"/>
</dbReference>
<comment type="caution">
    <text evidence="7">The sequence shown here is derived from an EMBL/GenBank/DDBJ whole genome shotgun (WGS) entry which is preliminary data.</text>
</comment>
<comment type="subcellular location">
    <subcellularLocation>
        <location evidence="1">Membrane</location>
    </subcellularLocation>
</comment>
<dbReference type="PANTHER" id="PTHR24365">
    <property type="entry name" value="TOLL-LIKE RECEPTOR"/>
    <property type="match status" value="1"/>
</dbReference>
<dbReference type="GO" id="GO:0005886">
    <property type="term" value="C:plasma membrane"/>
    <property type="evidence" value="ECO:0007669"/>
    <property type="project" value="TreeGrafter"/>
</dbReference>
<dbReference type="SUPFAM" id="SSF52200">
    <property type="entry name" value="Toll/Interleukin receptor TIR domain"/>
    <property type="match status" value="1"/>
</dbReference>
<dbReference type="AlphaFoldDB" id="A0A8S3UQZ4"/>
<protein>
    <submittedName>
        <fullName evidence="7">TLR4</fullName>
    </submittedName>
</protein>
<dbReference type="Gene3D" id="3.40.50.10140">
    <property type="entry name" value="Toll/interleukin-1 receptor homology (TIR) domain"/>
    <property type="match status" value="1"/>
</dbReference>
<keyword evidence="5" id="KW-0472">Membrane</keyword>
<dbReference type="Pfam" id="PF01582">
    <property type="entry name" value="TIR"/>
    <property type="match status" value="1"/>
</dbReference>
<evidence type="ECO:0000256" key="3">
    <source>
        <dbReference type="ARBA" id="ARBA00022729"/>
    </source>
</evidence>
<evidence type="ECO:0000256" key="2">
    <source>
        <dbReference type="ARBA" id="ARBA00022692"/>
    </source>
</evidence>
<evidence type="ECO:0000313" key="8">
    <source>
        <dbReference type="Proteomes" id="UP000683360"/>
    </source>
</evidence>
<keyword evidence="3" id="KW-0732">Signal</keyword>